<dbReference type="STRING" id="45286.A0A0X8HW50"/>
<dbReference type="InterPro" id="IPR021644">
    <property type="entry name" value="CAF-1_p150_acidic"/>
</dbReference>
<name>A0A0X8HW50_9SACH</name>
<keyword evidence="2" id="KW-0235">DNA replication</keyword>
<evidence type="ECO:0000256" key="4">
    <source>
        <dbReference type="ARBA" id="ARBA00023186"/>
    </source>
</evidence>
<proteinExistence type="predicted"/>
<dbReference type="InterPro" id="IPR048800">
    <property type="entry name" value="Cac1-like_C"/>
</dbReference>
<organism evidence="11 12">
    <name type="scientific">Eremothecium sinecaudum</name>
    <dbReference type="NCBI Taxonomy" id="45286"/>
    <lineage>
        <taxon>Eukaryota</taxon>
        <taxon>Fungi</taxon>
        <taxon>Dikarya</taxon>
        <taxon>Ascomycota</taxon>
        <taxon>Saccharomycotina</taxon>
        <taxon>Saccharomycetes</taxon>
        <taxon>Saccharomycetales</taxon>
        <taxon>Saccharomycetaceae</taxon>
        <taxon>Eremothecium</taxon>
    </lineage>
</organism>
<dbReference type="Proteomes" id="UP000243052">
    <property type="component" value="Chromosome viii"/>
</dbReference>
<evidence type="ECO:0000256" key="7">
    <source>
        <dbReference type="SAM" id="MobiDB-lite"/>
    </source>
</evidence>
<evidence type="ECO:0000256" key="2">
    <source>
        <dbReference type="ARBA" id="ARBA00022705"/>
    </source>
</evidence>
<dbReference type="AlphaFoldDB" id="A0A0X8HW50"/>
<feature type="compositionally biased region" description="Basic and acidic residues" evidence="7">
    <location>
        <begin position="116"/>
        <end position="239"/>
    </location>
</feature>
<keyword evidence="5" id="KW-0234">DNA repair</keyword>
<feature type="compositionally biased region" description="Polar residues" evidence="7">
    <location>
        <begin position="80"/>
        <end position="89"/>
    </location>
</feature>
<evidence type="ECO:0000313" key="12">
    <source>
        <dbReference type="Proteomes" id="UP000243052"/>
    </source>
</evidence>
<dbReference type="GO" id="GO:0005634">
    <property type="term" value="C:nucleus"/>
    <property type="evidence" value="ECO:0007669"/>
    <property type="project" value="UniProtKB-SubCell"/>
</dbReference>
<feature type="domain" description="Chromatin assembly factor 1 p150 subunit acidic region" evidence="8">
    <location>
        <begin position="134"/>
        <end position="276"/>
    </location>
</feature>
<dbReference type="RefSeq" id="XP_017989590.1">
    <property type="nucleotide sequence ID" value="XM_018134138.1"/>
</dbReference>
<evidence type="ECO:0000259" key="9">
    <source>
        <dbReference type="Pfam" id="PF12253"/>
    </source>
</evidence>
<dbReference type="Pfam" id="PF21796">
    <property type="entry name" value="Cac1_C"/>
    <property type="match status" value="1"/>
</dbReference>
<dbReference type="InterPro" id="IPR022043">
    <property type="entry name" value="CAF1A_DD"/>
</dbReference>
<keyword evidence="3" id="KW-0227">DNA damage</keyword>
<evidence type="ECO:0000259" key="10">
    <source>
        <dbReference type="Pfam" id="PF21796"/>
    </source>
</evidence>
<evidence type="ECO:0000256" key="6">
    <source>
        <dbReference type="ARBA" id="ARBA00023242"/>
    </source>
</evidence>
<dbReference type="GO" id="GO:0033186">
    <property type="term" value="C:CAF-1 complex"/>
    <property type="evidence" value="ECO:0007669"/>
    <property type="project" value="TreeGrafter"/>
</dbReference>
<feature type="compositionally biased region" description="Polar residues" evidence="7">
    <location>
        <begin position="99"/>
        <end position="114"/>
    </location>
</feature>
<dbReference type="GO" id="GO:0006281">
    <property type="term" value="P:DNA repair"/>
    <property type="evidence" value="ECO:0007669"/>
    <property type="project" value="UniProtKB-KW"/>
</dbReference>
<dbReference type="Pfam" id="PF12253">
    <property type="entry name" value="CAF1A_dimeriz"/>
    <property type="match status" value="1"/>
</dbReference>
<dbReference type="GO" id="GO:0006334">
    <property type="term" value="P:nucleosome assembly"/>
    <property type="evidence" value="ECO:0007669"/>
    <property type="project" value="TreeGrafter"/>
</dbReference>
<gene>
    <name evidence="11" type="ORF">AW171_hschr84643</name>
</gene>
<dbReference type="EMBL" id="CP014248">
    <property type="protein sequence ID" value="AMD22594.1"/>
    <property type="molecule type" value="Genomic_DNA"/>
</dbReference>
<reference evidence="11 12" key="1">
    <citation type="submission" date="2016-01" db="EMBL/GenBank/DDBJ databases">
        <title>Genome sequence of the yeast Holleya sinecauda.</title>
        <authorList>
            <person name="Dietrich F.S."/>
        </authorList>
    </citation>
    <scope>NUCLEOTIDE SEQUENCE [LARGE SCALE GENOMIC DNA]</scope>
    <source>
        <strain evidence="11 12">ATCC 58844</strain>
    </source>
</reference>
<evidence type="ECO:0000256" key="1">
    <source>
        <dbReference type="ARBA" id="ARBA00004123"/>
    </source>
</evidence>
<evidence type="ECO:0000256" key="5">
    <source>
        <dbReference type="ARBA" id="ARBA00023204"/>
    </source>
</evidence>
<keyword evidence="4" id="KW-0143">Chaperone</keyword>
<feature type="region of interest" description="Disordered" evidence="7">
    <location>
        <begin position="76"/>
        <end position="239"/>
    </location>
</feature>
<feature type="domain" description="Chromatin assembly factor 1 subunit Cac1-like C-terminal" evidence="10">
    <location>
        <begin position="535"/>
        <end position="591"/>
    </location>
</feature>
<evidence type="ECO:0000259" key="8">
    <source>
        <dbReference type="Pfam" id="PF11600"/>
    </source>
</evidence>
<dbReference type="GeneID" id="28725953"/>
<dbReference type="PANTHER" id="PTHR15272:SF0">
    <property type="entry name" value="CHROMATIN ASSEMBLY FACTOR 1 SUBUNIT A"/>
    <property type="match status" value="1"/>
</dbReference>
<accession>A0A0X8HW50</accession>
<dbReference type="GO" id="GO:0006260">
    <property type="term" value="P:DNA replication"/>
    <property type="evidence" value="ECO:0007669"/>
    <property type="project" value="UniProtKB-KW"/>
</dbReference>
<sequence>MPTDDSVPQEGISTFFLNKLSNSQGRNPTNAKQITIVDVKSDTDEQTNEKDSLIMVNKAQFSGEMTQVKKVTICEKENQDTSTEYTNTVSRRKTRGKGPQQQLQNANVGNSENMDLNEKQEKSSSGSKSHELRKERELKKKREKEERELKKQKEREQRELKKQQEREERELKKQREKEEREARKQREKEERELRKQKEKQQREERKQQEKEEERRRKEEERLKAEEERRKEEEAKERAQSRIGKFFKKASVTKSIVDSKSDYEKTFLPFYVKRDVKISETVQLNKQDLSERIKAIDSIIDNKDPGYVTSWFKSHADTSFGHDIEYTAVEVMQQMTSKTKTEEEFHIMLSRVPQKFIKFYENIRPPYIGTYSKKVKLPTEDPFSTDHTGFNYDYDSDLDWVDQDGEVGDEVEDLENDDDEHDDEHDEHDIDDEDEFDGFLDKDDDSNDSLKAKFRGPLIPTVLLSKDFSTFDEADQRYFNLVSVEYLIEDQPFPIDPTVKSTKRPRSKETTSSTVTESKEVSPKKAKSIIAHPQDLLKVFENVHESSFSLGTVSEIIQKHIPQYSKETIKNTVKLYAERSSGKGNSVRKWTIKDTQNWDSLKNEV</sequence>
<dbReference type="PANTHER" id="PTHR15272">
    <property type="entry name" value="CHROMATIN ASSEMBLY FACTOR 1 SUBUNIT A CAF-1 SUBUNIT A"/>
    <property type="match status" value="1"/>
</dbReference>
<comment type="subcellular location">
    <subcellularLocation>
        <location evidence="1">Nucleus</location>
    </subcellularLocation>
</comment>
<feature type="domain" description="Chromatin assembly factor 1 subunit A dimerization" evidence="9">
    <location>
        <begin position="354"/>
        <end position="426"/>
    </location>
</feature>
<evidence type="ECO:0000313" key="11">
    <source>
        <dbReference type="EMBL" id="AMD22594.1"/>
    </source>
</evidence>
<dbReference type="Pfam" id="PF11600">
    <property type="entry name" value="CAF1A_acidic"/>
    <property type="match status" value="1"/>
</dbReference>
<feature type="region of interest" description="Disordered" evidence="7">
    <location>
        <begin position="494"/>
        <end position="524"/>
    </location>
</feature>
<dbReference type="OrthoDB" id="79480at2759"/>
<evidence type="ECO:0000256" key="3">
    <source>
        <dbReference type="ARBA" id="ARBA00022763"/>
    </source>
</evidence>
<keyword evidence="6" id="KW-0539">Nucleus</keyword>
<protein>
    <submittedName>
        <fullName evidence="11">HHL176Cp</fullName>
    </submittedName>
</protein>
<feature type="region of interest" description="Disordered" evidence="7">
    <location>
        <begin position="410"/>
        <end position="441"/>
    </location>
</feature>
<keyword evidence="12" id="KW-1185">Reference proteome</keyword>